<evidence type="ECO:0000259" key="8">
    <source>
        <dbReference type="PROSITE" id="PS01124"/>
    </source>
</evidence>
<evidence type="ECO:0000256" key="1">
    <source>
        <dbReference type="ARBA" id="ARBA00008875"/>
    </source>
</evidence>
<comment type="caution">
    <text evidence="9">The sequence shown here is derived from an EMBL/GenBank/DDBJ whole genome shotgun (WGS) entry which is preliminary data.</text>
</comment>
<keyword evidence="7" id="KW-0175">Coiled coil</keyword>
<evidence type="ECO:0000256" key="4">
    <source>
        <dbReference type="ARBA" id="ARBA00023125"/>
    </source>
</evidence>
<feature type="coiled-coil region" evidence="7">
    <location>
        <begin position="263"/>
        <end position="294"/>
    </location>
</feature>
<dbReference type="SUPFAM" id="SSF51011">
    <property type="entry name" value="Glycosyl hydrolase domain"/>
    <property type="match status" value="1"/>
</dbReference>
<dbReference type="SMART" id="SM00342">
    <property type="entry name" value="HTH_ARAC"/>
    <property type="match status" value="1"/>
</dbReference>
<dbReference type="InterPro" id="IPR037923">
    <property type="entry name" value="HTH-like"/>
</dbReference>
<name>A0A2Y9BJB8_9FIRM</name>
<keyword evidence="5" id="KW-0804">Transcription</keyword>
<dbReference type="PANTHER" id="PTHR43280">
    <property type="entry name" value="ARAC-FAMILY TRANSCRIPTIONAL REGULATOR"/>
    <property type="match status" value="1"/>
</dbReference>
<dbReference type="SUPFAM" id="SSF51215">
    <property type="entry name" value="Regulatory protein AraC"/>
    <property type="match status" value="1"/>
</dbReference>
<evidence type="ECO:0000256" key="7">
    <source>
        <dbReference type="SAM" id="Coils"/>
    </source>
</evidence>
<dbReference type="GO" id="GO:0043565">
    <property type="term" value="F:sequence-specific DNA binding"/>
    <property type="evidence" value="ECO:0007669"/>
    <property type="project" value="InterPro"/>
</dbReference>
<evidence type="ECO:0000256" key="2">
    <source>
        <dbReference type="ARBA" id="ARBA00022801"/>
    </source>
</evidence>
<gene>
    <name evidence="9" type="ORF">A8806_11736</name>
</gene>
<sequence length="789" mass="93706">MKQETIQGCKIELMYLSNENIHFHQDLELLYVVENGVSVKEEQEYQIGKDDIAVINPNQHHTLFNCCNTIVFRILIPYRLLRKLIRDEYIIFRCNSVLYPSQEDKKLRALIETLILRYLNIEESDLSEMASILFQIIHQLSANYKLDKNSMKLYVKEHMSEKIDRILNYIHHHYFETLSLTDVADHFQVSESYLSRYFKSKTGQNFVNYLNEVRIENAANELCQTDATITNIAVDSGFSTPSVLNRIFKKKYGITPSEFRKRMEEFTSNEKIENDKVEELRKNLYEKIENGEEDRDIKKVAIKVQTNHVQWMNHNEIINIGEASCVSEAAIQEHILFLKQVLDIKYVRIWNLFSEKFMISTDFSGKNFNFESLDRIFDFFVQNKILLLLDFGKRNRVIMAGRNNELYSANMQYNLKTIDEWKNLLEHLIKHLIRRYDKGVLEKWIYEFPWNKEPYYEKDYVYIDAYEAGWKIIKSNLGNGRVAGLSPHGEINEVQFQNVIHDLKTRGIFPEIFTVKIFADYSHKMMEDYSLQMGNDYLYARKYMEKVHALLKNENIECKICISEWSNSISNRNILQDSCARGTYIIKFILSIWKLADMIGFWHGSDAVDTFYDSRKLIYGGGGLLTKDGIKKPSFYAFEFMKKLGRDILRIGNNYIVTRDSANTITCLCFNHRDYSYYYYLKKENEHLDLSKVFQSEEKEKIEFTIEELDDNKEYMIKEEVINSHFGSIMDEWRLLGNQEELGKEEIHYLKNICIPKIYIHHERSENHKIKFQVELEPHEMRMVYINEY</sequence>
<evidence type="ECO:0000256" key="5">
    <source>
        <dbReference type="ARBA" id="ARBA00023163"/>
    </source>
</evidence>
<dbReference type="InterPro" id="IPR018060">
    <property type="entry name" value="HTH_AraC"/>
</dbReference>
<proteinExistence type="inferred from homology"/>
<dbReference type="EMBL" id="QGDL01000017">
    <property type="protein sequence ID" value="PWJ22696.1"/>
    <property type="molecule type" value="Genomic_DNA"/>
</dbReference>
<dbReference type="Gene3D" id="3.20.20.80">
    <property type="entry name" value="Glycosidases"/>
    <property type="match status" value="1"/>
</dbReference>
<keyword evidence="2" id="KW-0378">Hydrolase</keyword>
<dbReference type="AlphaFoldDB" id="A0A2Y9BJB8"/>
<dbReference type="InterPro" id="IPR018062">
    <property type="entry name" value="HTH_AraC-typ_CS"/>
</dbReference>
<accession>A0A2Y9BJB8</accession>
<dbReference type="InterPro" id="IPR009057">
    <property type="entry name" value="Homeodomain-like_sf"/>
</dbReference>
<dbReference type="GO" id="GO:0003700">
    <property type="term" value="F:DNA-binding transcription factor activity"/>
    <property type="evidence" value="ECO:0007669"/>
    <property type="project" value="InterPro"/>
</dbReference>
<organism evidence="9 10">
    <name type="scientific">Faecalicatena orotica</name>
    <dbReference type="NCBI Taxonomy" id="1544"/>
    <lineage>
        <taxon>Bacteria</taxon>
        <taxon>Bacillati</taxon>
        <taxon>Bacillota</taxon>
        <taxon>Clostridia</taxon>
        <taxon>Lachnospirales</taxon>
        <taxon>Lachnospiraceae</taxon>
        <taxon>Faecalicatena</taxon>
    </lineage>
</organism>
<dbReference type="SUPFAM" id="SSF46689">
    <property type="entry name" value="Homeodomain-like"/>
    <property type="match status" value="2"/>
</dbReference>
<evidence type="ECO:0000313" key="10">
    <source>
        <dbReference type="Proteomes" id="UP000245845"/>
    </source>
</evidence>
<keyword evidence="4 9" id="KW-0238">DNA-binding</keyword>
<dbReference type="InterPro" id="IPR017853">
    <property type="entry name" value="GH"/>
</dbReference>
<feature type="domain" description="HTH araC/xylS-type" evidence="8">
    <location>
        <begin position="164"/>
        <end position="262"/>
    </location>
</feature>
<evidence type="ECO:0000256" key="3">
    <source>
        <dbReference type="ARBA" id="ARBA00023015"/>
    </source>
</evidence>
<dbReference type="Proteomes" id="UP000245845">
    <property type="component" value="Unassembled WGS sequence"/>
</dbReference>
<dbReference type="Pfam" id="PF12833">
    <property type="entry name" value="HTH_18"/>
    <property type="match status" value="1"/>
</dbReference>
<keyword evidence="3" id="KW-0805">Transcription regulation</keyword>
<dbReference type="Gene3D" id="2.60.40.1500">
    <property type="entry name" value="Glycosyl hydrolase domain, family 39"/>
    <property type="match status" value="1"/>
</dbReference>
<reference evidence="9 10" key="1">
    <citation type="submission" date="2018-05" db="EMBL/GenBank/DDBJ databases">
        <title>The Hungate 1000. A catalogue of reference genomes from the rumen microbiome.</title>
        <authorList>
            <person name="Kelly W."/>
        </authorList>
    </citation>
    <scope>NUCLEOTIDE SEQUENCE [LARGE SCALE GENOMIC DNA]</scope>
    <source>
        <strain evidence="9 10">NLAE-zl-C242</strain>
    </source>
</reference>
<keyword evidence="10" id="KW-1185">Reference proteome</keyword>
<dbReference type="PROSITE" id="PS00041">
    <property type="entry name" value="HTH_ARAC_FAMILY_1"/>
    <property type="match status" value="1"/>
</dbReference>
<dbReference type="OrthoDB" id="337756at2"/>
<dbReference type="Gene3D" id="1.10.10.60">
    <property type="entry name" value="Homeodomain-like"/>
    <property type="match status" value="2"/>
</dbReference>
<dbReference type="InterPro" id="IPR049166">
    <property type="entry name" value="GH39_cat"/>
</dbReference>
<evidence type="ECO:0000313" key="9">
    <source>
        <dbReference type="EMBL" id="PWJ22696.1"/>
    </source>
</evidence>
<protein>
    <submittedName>
        <fullName evidence="9">AraC-like DNA-binding protein</fullName>
    </submittedName>
</protein>
<evidence type="ECO:0000256" key="6">
    <source>
        <dbReference type="ARBA" id="ARBA00023295"/>
    </source>
</evidence>
<dbReference type="SUPFAM" id="SSF51445">
    <property type="entry name" value="(Trans)glycosidases"/>
    <property type="match status" value="1"/>
</dbReference>
<dbReference type="GO" id="GO:0016798">
    <property type="term" value="F:hydrolase activity, acting on glycosyl bonds"/>
    <property type="evidence" value="ECO:0007669"/>
    <property type="project" value="UniProtKB-KW"/>
</dbReference>
<dbReference type="RefSeq" id="WP_109733387.1">
    <property type="nucleotide sequence ID" value="NZ_BAAACK010000014.1"/>
</dbReference>
<dbReference type="PANTHER" id="PTHR43280:SF34">
    <property type="entry name" value="ARAC-FAMILY TRANSCRIPTIONAL REGULATOR"/>
    <property type="match status" value="1"/>
</dbReference>
<comment type="similarity">
    <text evidence="1">Belongs to the glycosyl hydrolase 39 family.</text>
</comment>
<dbReference type="Pfam" id="PF01229">
    <property type="entry name" value="Glyco_hydro_39"/>
    <property type="match status" value="1"/>
</dbReference>
<dbReference type="PROSITE" id="PS01124">
    <property type="entry name" value="HTH_ARAC_FAMILY_2"/>
    <property type="match status" value="1"/>
</dbReference>
<keyword evidence="6" id="KW-0326">Glycosidase</keyword>